<organism evidence="1 2">
    <name type="scientific">Pluteus cervinus</name>
    <dbReference type="NCBI Taxonomy" id="181527"/>
    <lineage>
        <taxon>Eukaryota</taxon>
        <taxon>Fungi</taxon>
        <taxon>Dikarya</taxon>
        <taxon>Basidiomycota</taxon>
        <taxon>Agaricomycotina</taxon>
        <taxon>Agaricomycetes</taxon>
        <taxon>Agaricomycetidae</taxon>
        <taxon>Agaricales</taxon>
        <taxon>Pluteineae</taxon>
        <taxon>Pluteaceae</taxon>
        <taxon>Pluteus</taxon>
    </lineage>
</organism>
<dbReference type="Proteomes" id="UP000308600">
    <property type="component" value="Unassembled WGS sequence"/>
</dbReference>
<reference evidence="1 2" key="1">
    <citation type="journal article" date="2019" name="Nat. Ecol. Evol.">
        <title>Megaphylogeny resolves global patterns of mushroom evolution.</title>
        <authorList>
            <person name="Varga T."/>
            <person name="Krizsan K."/>
            <person name="Foldi C."/>
            <person name="Dima B."/>
            <person name="Sanchez-Garcia M."/>
            <person name="Sanchez-Ramirez S."/>
            <person name="Szollosi G.J."/>
            <person name="Szarkandi J.G."/>
            <person name="Papp V."/>
            <person name="Albert L."/>
            <person name="Andreopoulos W."/>
            <person name="Angelini C."/>
            <person name="Antonin V."/>
            <person name="Barry K.W."/>
            <person name="Bougher N.L."/>
            <person name="Buchanan P."/>
            <person name="Buyck B."/>
            <person name="Bense V."/>
            <person name="Catcheside P."/>
            <person name="Chovatia M."/>
            <person name="Cooper J."/>
            <person name="Damon W."/>
            <person name="Desjardin D."/>
            <person name="Finy P."/>
            <person name="Geml J."/>
            <person name="Haridas S."/>
            <person name="Hughes K."/>
            <person name="Justo A."/>
            <person name="Karasinski D."/>
            <person name="Kautmanova I."/>
            <person name="Kiss B."/>
            <person name="Kocsube S."/>
            <person name="Kotiranta H."/>
            <person name="LaButti K.M."/>
            <person name="Lechner B.E."/>
            <person name="Liimatainen K."/>
            <person name="Lipzen A."/>
            <person name="Lukacs Z."/>
            <person name="Mihaltcheva S."/>
            <person name="Morgado L.N."/>
            <person name="Niskanen T."/>
            <person name="Noordeloos M.E."/>
            <person name="Ohm R.A."/>
            <person name="Ortiz-Santana B."/>
            <person name="Ovrebo C."/>
            <person name="Racz N."/>
            <person name="Riley R."/>
            <person name="Savchenko A."/>
            <person name="Shiryaev A."/>
            <person name="Soop K."/>
            <person name="Spirin V."/>
            <person name="Szebenyi C."/>
            <person name="Tomsovsky M."/>
            <person name="Tulloss R.E."/>
            <person name="Uehling J."/>
            <person name="Grigoriev I.V."/>
            <person name="Vagvolgyi C."/>
            <person name="Papp T."/>
            <person name="Martin F.M."/>
            <person name="Miettinen O."/>
            <person name="Hibbett D.S."/>
            <person name="Nagy L.G."/>
        </authorList>
    </citation>
    <scope>NUCLEOTIDE SEQUENCE [LARGE SCALE GENOMIC DNA]</scope>
    <source>
        <strain evidence="1 2">NL-1719</strain>
    </source>
</reference>
<gene>
    <name evidence="1" type="ORF">BDN72DRAFT_904609</name>
</gene>
<name>A0ACD3A6E9_9AGAR</name>
<evidence type="ECO:0000313" key="2">
    <source>
        <dbReference type="Proteomes" id="UP000308600"/>
    </source>
</evidence>
<sequence>MSNAIKAVIGHPFRDPNFEELETTIPLVALSATMIHAALLCWRTGHHRHIKFNADDHYNAYTRHVLVLNTTRERKPKSFHRLMAELLTDAVSRSKKDTTTTTDGDAIAAVDFDAMED</sequence>
<accession>A0ACD3A6E9</accession>
<dbReference type="EMBL" id="ML208722">
    <property type="protein sequence ID" value="TFK60874.1"/>
    <property type="molecule type" value="Genomic_DNA"/>
</dbReference>
<proteinExistence type="predicted"/>
<keyword evidence="2" id="KW-1185">Reference proteome</keyword>
<evidence type="ECO:0000313" key="1">
    <source>
        <dbReference type="EMBL" id="TFK60874.1"/>
    </source>
</evidence>
<protein>
    <submittedName>
        <fullName evidence="1">Uncharacterized protein</fullName>
    </submittedName>
</protein>